<evidence type="ECO:0000313" key="3">
    <source>
        <dbReference type="EMBL" id="CAD1833767.1"/>
    </source>
</evidence>
<feature type="domain" description="5'-3' DNA helicase ZGRF1-like N-terminal" evidence="2">
    <location>
        <begin position="250"/>
        <end position="323"/>
    </location>
</feature>
<accession>A0A6V7PSJ1</accession>
<feature type="region of interest" description="Disordered" evidence="1">
    <location>
        <begin position="505"/>
        <end position="538"/>
    </location>
</feature>
<dbReference type="InterPro" id="IPR011990">
    <property type="entry name" value="TPR-like_helical_dom_sf"/>
</dbReference>
<name>A0A6V7PSJ1_ANACO</name>
<reference evidence="3" key="1">
    <citation type="submission" date="2020-07" db="EMBL/GenBank/DDBJ databases">
        <authorList>
            <person name="Lin J."/>
        </authorList>
    </citation>
    <scope>NUCLEOTIDE SEQUENCE</scope>
</reference>
<feature type="region of interest" description="Disordered" evidence="1">
    <location>
        <begin position="194"/>
        <end position="242"/>
    </location>
</feature>
<dbReference type="InterPro" id="IPR018838">
    <property type="entry name" value="ZGRF1-like_N"/>
</dbReference>
<organism evidence="3">
    <name type="scientific">Ananas comosus var. bracteatus</name>
    <name type="common">red pineapple</name>
    <dbReference type="NCBI Taxonomy" id="296719"/>
    <lineage>
        <taxon>Eukaryota</taxon>
        <taxon>Viridiplantae</taxon>
        <taxon>Streptophyta</taxon>
        <taxon>Embryophyta</taxon>
        <taxon>Tracheophyta</taxon>
        <taxon>Spermatophyta</taxon>
        <taxon>Magnoliopsida</taxon>
        <taxon>Liliopsida</taxon>
        <taxon>Poales</taxon>
        <taxon>Bromeliaceae</taxon>
        <taxon>Bromelioideae</taxon>
        <taxon>Ananas</taxon>
    </lineage>
</organism>
<protein>
    <recommendedName>
        <fullName evidence="2">5'-3' DNA helicase ZGRF1-like N-terminal domain-containing protein</fullName>
    </recommendedName>
</protein>
<dbReference type="GO" id="GO:0005634">
    <property type="term" value="C:nucleus"/>
    <property type="evidence" value="ECO:0007669"/>
    <property type="project" value="TreeGrafter"/>
</dbReference>
<dbReference type="Pfam" id="PF10382">
    <property type="entry name" value="ZGRF1-like_N"/>
    <property type="match status" value="2"/>
</dbReference>
<dbReference type="Gene3D" id="1.25.40.10">
    <property type="entry name" value="Tetratricopeptide repeat domain"/>
    <property type="match status" value="1"/>
</dbReference>
<evidence type="ECO:0000259" key="2">
    <source>
        <dbReference type="Pfam" id="PF10382"/>
    </source>
</evidence>
<proteinExistence type="predicted"/>
<feature type="domain" description="5'-3' DNA helicase ZGRF1-like N-terminal" evidence="2">
    <location>
        <begin position="109"/>
        <end position="182"/>
    </location>
</feature>
<dbReference type="GO" id="GO:0006302">
    <property type="term" value="P:double-strand break repair"/>
    <property type="evidence" value="ECO:0007669"/>
    <property type="project" value="TreeGrafter"/>
</dbReference>
<dbReference type="PANTHER" id="PTHR28535:SF1">
    <property type="entry name" value="PROTEIN ZGRF1"/>
    <property type="match status" value="1"/>
</dbReference>
<dbReference type="GO" id="GO:0035861">
    <property type="term" value="C:site of double-strand break"/>
    <property type="evidence" value="ECO:0007669"/>
    <property type="project" value="TreeGrafter"/>
</dbReference>
<feature type="compositionally biased region" description="Basic and acidic residues" evidence="1">
    <location>
        <begin position="511"/>
        <end position="521"/>
    </location>
</feature>
<dbReference type="AlphaFoldDB" id="A0A6V7PSJ1"/>
<feature type="compositionally biased region" description="Low complexity" evidence="1">
    <location>
        <begin position="526"/>
        <end position="537"/>
    </location>
</feature>
<dbReference type="PANTHER" id="PTHR28535">
    <property type="entry name" value="ZINC FINGER GRF-TYPE CONTAINING 1"/>
    <property type="match status" value="1"/>
</dbReference>
<sequence length="563" mass="62537">MNLSSSWKRPSRPPIQSHCQNSFSWAQTLRALCISGRLFEAVELLCRRRSSQDHRTYALLLQETVNRKEAKLGKRIHAHMITTGFTPNEHLRTKLLIFYAKIDMACSKRWTATYTKHMKQKRKIYQDGVLELNASGDKVMLYDESEKLIDSKFLRKDDVVECGGSLTLEAHLVDIGDPIGDQKEFADMDTRHRDKLHGSSQTLGEKENNKSLLQRKTPESKGQCKTVESKATKCKSRPPQNYSNTNSSCINEWNVLYTTQLTQKAKKYHDGILRLVQSGSLTKQILLLNEDGTILSNKYLNSIDSVESGSKYELPNYLVEICEPRILQEDIKNGPSQVASPCISRNTKIKKILAKGCPEQGVTLGSPKIDKLTSSKNDTALRDASQILSILKKPLPKVECGKRKLPVESALSPIPSDITMRDIESQNKANFNLSGKIADVATPSGTEDDGLFPAYGHSTSVDQYSWQMEPEALRSKRVTGSADKVCLGATASASLEAPLVCSSNDENADQISKDNQREGKWDGVGSSDASAATDATSENFQFQNSPNKCLTVDDDCPTFDLGF</sequence>
<dbReference type="EMBL" id="LR862151">
    <property type="protein sequence ID" value="CAD1833767.1"/>
    <property type="molecule type" value="Genomic_DNA"/>
</dbReference>
<dbReference type="InterPro" id="IPR052800">
    <property type="entry name" value="DNA_Repair_Helicase_ZGRF1"/>
</dbReference>
<evidence type="ECO:0000256" key="1">
    <source>
        <dbReference type="SAM" id="MobiDB-lite"/>
    </source>
</evidence>
<gene>
    <name evidence="3" type="ORF">CB5_LOCUS16978</name>
</gene>